<dbReference type="Gene3D" id="2.60.40.1400">
    <property type="entry name" value="G protein-activated inward rectifier potassium channel 1"/>
    <property type="match status" value="1"/>
</dbReference>
<sequence>MGREAVEELPLEQPQVMLRYPCTIRHELAPSSPAADWVTLDGLMRDADAEVVVMVRAVSYASSAVTMKTKLYPQPSHQQQSQQQRHQQQPSQQQQHQHQHQHQHQQQQHQQQHQQQQHRFADSGNLGAGGAAAAVTQEAEEGVGTANDEHGESEEWGQLVQQMRRQQQEQQQRRQQQEGPQHGAAGRGGHSRPAGGAAVEWGDGRRGPWSPMPAAGVRWSPQVGASEDGGGGAGGASKQAESLPVGCGGRVEGAVSTGDENAELNTLAIMPPVSSSWHNKRSLTHLIARMEEQLQLEEQEQEQERGADEAV</sequence>
<accession>A0A0D2KWY2</accession>
<feature type="compositionally biased region" description="Low complexity" evidence="2">
    <location>
        <begin position="104"/>
        <end position="118"/>
    </location>
</feature>
<evidence type="ECO:0000256" key="1">
    <source>
        <dbReference type="SAM" id="Coils"/>
    </source>
</evidence>
<dbReference type="OrthoDB" id="273257at2759"/>
<reference evidence="3 4" key="1">
    <citation type="journal article" date="2013" name="BMC Genomics">
        <title>Reconstruction of the lipid metabolism for the microalga Monoraphidium neglectum from its genome sequence reveals characteristics suitable for biofuel production.</title>
        <authorList>
            <person name="Bogen C."/>
            <person name="Al-Dilaimi A."/>
            <person name="Albersmeier A."/>
            <person name="Wichmann J."/>
            <person name="Grundmann M."/>
            <person name="Rupp O."/>
            <person name="Lauersen K.J."/>
            <person name="Blifernez-Klassen O."/>
            <person name="Kalinowski J."/>
            <person name="Goesmann A."/>
            <person name="Mussgnug J.H."/>
            <person name="Kruse O."/>
        </authorList>
    </citation>
    <scope>NUCLEOTIDE SEQUENCE [LARGE SCALE GENOMIC DNA]</scope>
    <source>
        <strain evidence="3 4">SAG 48.87</strain>
    </source>
</reference>
<dbReference type="KEGG" id="mng:MNEG_8184"/>
<protein>
    <submittedName>
        <fullName evidence="3">Uncharacterized protein</fullName>
    </submittedName>
</protein>
<gene>
    <name evidence="3" type="ORF">MNEG_8184</name>
</gene>
<dbReference type="InterPro" id="IPR013518">
    <property type="entry name" value="K_chnl_inward-rec_Kir_cyto"/>
</dbReference>
<feature type="coiled-coil region" evidence="1">
    <location>
        <begin position="280"/>
        <end position="309"/>
    </location>
</feature>
<evidence type="ECO:0000256" key="2">
    <source>
        <dbReference type="SAM" id="MobiDB-lite"/>
    </source>
</evidence>
<keyword evidence="1" id="KW-0175">Coiled coil</keyword>
<keyword evidence="4" id="KW-1185">Reference proteome</keyword>
<organism evidence="3 4">
    <name type="scientific">Monoraphidium neglectum</name>
    <dbReference type="NCBI Taxonomy" id="145388"/>
    <lineage>
        <taxon>Eukaryota</taxon>
        <taxon>Viridiplantae</taxon>
        <taxon>Chlorophyta</taxon>
        <taxon>core chlorophytes</taxon>
        <taxon>Chlorophyceae</taxon>
        <taxon>CS clade</taxon>
        <taxon>Sphaeropleales</taxon>
        <taxon>Selenastraceae</taxon>
        <taxon>Monoraphidium</taxon>
    </lineage>
</organism>
<name>A0A0D2KWY2_9CHLO</name>
<dbReference type="EMBL" id="KK101746">
    <property type="protein sequence ID" value="KIY99773.1"/>
    <property type="molecule type" value="Genomic_DNA"/>
</dbReference>
<dbReference type="RefSeq" id="XP_013898793.1">
    <property type="nucleotide sequence ID" value="XM_014043339.1"/>
</dbReference>
<feature type="region of interest" description="Disordered" evidence="2">
    <location>
        <begin position="73"/>
        <end position="245"/>
    </location>
</feature>
<evidence type="ECO:0000313" key="3">
    <source>
        <dbReference type="EMBL" id="KIY99773.1"/>
    </source>
</evidence>
<dbReference type="GeneID" id="25741060"/>
<feature type="compositionally biased region" description="Low complexity" evidence="2">
    <location>
        <begin position="161"/>
        <end position="170"/>
    </location>
</feature>
<dbReference type="AlphaFoldDB" id="A0A0D2KWY2"/>
<evidence type="ECO:0000313" key="4">
    <source>
        <dbReference type="Proteomes" id="UP000054498"/>
    </source>
</evidence>
<proteinExistence type="predicted"/>
<dbReference type="Proteomes" id="UP000054498">
    <property type="component" value="Unassembled WGS sequence"/>
</dbReference>
<feature type="compositionally biased region" description="Low complexity" evidence="2">
    <location>
        <begin position="73"/>
        <end position="96"/>
    </location>
</feature>